<evidence type="ECO:0000313" key="6">
    <source>
        <dbReference type="WBParaSite" id="GPUH_0001296001-mRNA-1"/>
    </source>
</evidence>
<keyword evidence="5" id="KW-1185">Reference proteome</keyword>
<proteinExistence type="predicted"/>
<keyword evidence="1" id="KW-0678">Repressor</keyword>
<dbReference type="Pfam" id="PF16879">
    <property type="entry name" value="Sin3a_C"/>
    <property type="match status" value="1"/>
</dbReference>
<name>A0A183DW55_9BILA</name>
<evidence type="ECO:0000259" key="3">
    <source>
        <dbReference type="Pfam" id="PF16879"/>
    </source>
</evidence>
<dbReference type="InterPro" id="IPR031693">
    <property type="entry name" value="Sin3_C"/>
</dbReference>
<feature type="domain" description="Sin3 C-terminal" evidence="3">
    <location>
        <begin position="110"/>
        <end position="338"/>
    </location>
</feature>
<feature type="compositionally biased region" description="Basic and acidic residues" evidence="2">
    <location>
        <begin position="73"/>
        <end position="86"/>
    </location>
</feature>
<protein>
    <submittedName>
        <fullName evidence="6">Sin3a_C domain-containing protein</fullName>
    </submittedName>
</protein>
<evidence type="ECO:0000256" key="2">
    <source>
        <dbReference type="SAM" id="MobiDB-lite"/>
    </source>
</evidence>
<dbReference type="WBParaSite" id="GPUH_0001296001-mRNA-1">
    <property type="protein sequence ID" value="GPUH_0001296001-mRNA-1"/>
    <property type="gene ID" value="GPUH_0001296001"/>
</dbReference>
<feature type="region of interest" description="Disordered" evidence="2">
    <location>
        <begin position="44"/>
        <end position="102"/>
    </location>
</feature>
<reference evidence="6" key="1">
    <citation type="submission" date="2016-06" db="UniProtKB">
        <authorList>
            <consortium name="WormBaseParasite"/>
        </authorList>
    </citation>
    <scope>IDENTIFICATION</scope>
</reference>
<accession>A0A183DW55</accession>
<feature type="compositionally biased region" description="Polar residues" evidence="2">
    <location>
        <begin position="87"/>
        <end position="102"/>
    </location>
</feature>
<gene>
    <name evidence="4" type="ORF">GPUH_LOCUS12946</name>
</gene>
<dbReference type="GO" id="GO:0000122">
    <property type="term" value="P:negative regulation of transcription by RNA polymerase II"/>
    <property type="evidence" value="ECO:0007669"/>
    <property type="project" value="TreeGrafter"/>
</dbReference>
<dbReference type="OrthoDB" id="10265969at2759"/>
<dbReference type="PANTHER" id="PTHR12346">
    <property type="entry name" value="SIN3B-RELATED"/>
    <property type="match status" value="1"/>
</dbReference>
<dbReference type="Proteomes" id="UP000271098">
    <property type="component" value="Unassembled WGS sequence"/>
</dbReference>
<sequence length="485" mass="55467">MSVLYDVNDLVIHYVKRQVNIQKEEKRNTKRYLKRFIPEMFNVPQQELSDEEDVPEDHQNPPEQTEQQPEGSGQKEESGEVSRRPSDSNFVSSGQPSEGDANKQSSYRLFYGANAWCVFINLHHMLCDRLAYLKRKHREIIKNYEVEERIRLERQAVIDRACAEGKMGRLKPIERDTMLGLSHLKPAIENPENYYTDLINEIKNVLDGITDNNTFEDNVRRMFGINAYITFTMDKLIIVIARQLQHLISEETNVANRPLSIATVGEKNEDDIEEAYEEAAQQLMANQNCFKTHFLHKNRFVTMELIDSDITEENDKEEGHESRSRYVRHFAKTLSEDAASSPNPEDLQSMLDVIGERTPLRRVEWENSGDTSETNSEEISPELVVSESLCAFLSSAEGLKMRPVKCAADILIQSSRRVEWENSGDTSETNSEEISPELVVSESLCAFLSSAEGLKMRPVKCAADILIRENAPRKGFAVSLTINFH</sequence>
<evidence type="ECO:0000313" key="4">
    <source>
        <dbReference type="EMBL" id="VDN21350.1"/>
    </source>
</evidence>
<dbReference type="PANTHER" id="PTHR12346:SF0">
    <property type="entry name" value="SIN3A, ISOFORM G"/>
    <property type="match status" value="1"/>
</dbReference>
<dbReference type="InterPro" id="IPR039774">
    <property type="entry name" value="Sin3-like"/>
</dbReference>
<reference evidence="4 5" key="2">
    <citation type="submission" date="2018-11" db="EMBL/GenBank/DDBJ databases">
        <authorList>
            <consortium name="Pathogen Informatics"/>
        </authorList>
    </citation>
    <scope>NUCLEOTIDE SEQUENCE [LARGE SCALE GENOMIC DNA]</scope>
</reference>
<feature type="compositionally biased region" description="Low complexity" evidence="2">
    <location>
        <begin position="61"/>
        <end position="70"/>
    </location>
</feature>
<dbReference type="AlphaFoldDB" id="A0A183DW55"/>
<dbReference type="GO" id="GO:0070822">
    <property type="term" value="C:Sin3-type complex"/>
    <property type="evidence" value="ECO:0007669"/>
    <property type="project" value="TreeGrafter"/>
</dbReference>
<evidence type="ECO:0000313" key="5">
    <source>
        <dbReference type="Proteomes" id="UP000271098"/>
    </source>
</evidence>
<organism evidence="6">
    <name type="scientific">Gongylonema pulchrum</name>
    <dbReference type="NCBI Taxonomy" id="637853"/>
    <lineage>
        <taxon>Eukaryota</taxon>
        <taxon>Metazoa</taxon>
        <taxon>Ecdysozoa</taxon>
        <taxon>Nematoda</taxon>
        <taxon>Chromadorea</taxon>
        <taxon>Rhabditida</taxon>
        <taxon>Spirurina</taxon>
        <taxon>Spiruromorpha</taxon>
        <taxon>Spiruroidea</taxon>
        <taxon>Gongylonematidae</taxon>
        <taxon>Gongylonema</taxon>
    </lineage>
</organism>
<evidence type="ECO:0000256" key="1">
    <source>
        <dbReference type="ARBA" id="ARBA00022491"/>
    </source>
</evidence>
<dbReference type="EMBL" id="UYRT01079763">
    <property type="protein sequence ID" value="VDN21350.1"/>
    <property type="molecule type" value="Genomic_DNA"/>
</dbReference>
<dbReference type="GO" id="GO:0003714">
    <property type="term" value="F:transcription corepressor activity"/>
    <property type="evidence" value="ECO:0007669"/>
    <property type="project" value="InterPro"/>
</dbReference>